<reference evidence="3" key="1">
    <citation type="submission" date="2023-08" db="EMBL/GenBank/DDBJ databases">
        <authorList>
            <person name="Chen Y."/>
            <person name="Shah S."/>
            <person name="Dougan E. K."/>
            <person name="Thang M."/>
            <person name="Chan C."/>
        </authorList>
    </citation>
    <scope>NUCLEOTIDE SEQUENCE</scope>
</reference>
<feature type="compositionally biased region" description="Basic and acidic residues" evidence="1">
    <location>
        <begin position="1"/>
        <end position="18"/>
    </location>
</feature>
<accession>A0AA36MQR1</accession>
<organism evidence="3 4">
    <name type="scientific">Effrenium voratum</name>
    <dbReference type="NCBI Taxonomy" id="2562239"/>
    <lineage>
        <taxon>Eukaryota</taxon>
        <taxon>Sar</taxon>
        <taxon>Alveolata</taxon>
        <taxon>Dinophyceae</taxon>
        <taxon>Suessiales</taxon>
        <taxon>Symbiodiniaceae</taxon>
        <taxon>Effrenium</taxon>
    </lineage>
</organism>
<comment type="caution">
    <text evidence="3">The sequence shown here is derived from an EMBL/GenBank/DDBJ whole genome shotgun (WGS) entry which is preliminary data.</text>
</comment>
<feature type="compositionally biased region" description="Basic and acidic residues" evidence="1">
    <location>
        <begin position="564"/>
        <end position="576"/>
    </location>
</feature>
<dbReference type="Proteomes" id="UP001178507">
    <property type="component" value="Unassembled WGS sequence"/>
</dbReference>
<gene>
    <name evidence="3" type="ORF">EVOR1521_LOCUS8503</name>
</gene>
<dbReference type="AlphaFoldDB" id="A0AA36MQR1"/>
<feature type="region of interest" description="Disordered" evidence="1">
    <location>
        <begin position="550"/>
        <end position="629"/>
    </location>
</feature>
<dbReference type="Pfam" id="PF20691">
    <property type="entry name" value="TAGT"/>
    <property type="match status" value="1"/>
</dbReference>
<feature type="domain" description="TET-Associated Glycosyltransferase" evidence="2">
    <location>
        <begin position="251"/>
        <end position="485"/>
    </location>
</feature>
<dbReference type="InterPro" id="IPR049100">
    <property type="entry name" value="TAGT"/>
</dbReference>
<evidence type="ECO:0000256" key="1">
    <source>
        <dbReference type="SAM" id="MobiDB-lite"/>
    </source>
</evidence>
<name>A0AA36MQR1_9DINO</name>
<evidence type="ECO:0000313" key="4">
    <source>
        <dbReference type="Proteomes" id="UP001178507"/>
    </source>
</evidence>
<dbReference type="EMBL" id="CAUJNA010000727">
    <property type="protein sequence ID" value="CAJ1380597.1"/>
    <property type="molecule type" value="Genomic_DNA"/>
</dbReference>
<protein>
    <recommendedName>
        <fullName evidence="2">TET-Associated Glycosyltransferase domain-containing protein</fullName>
    </recommendedName>
</protein>
<evidence type="ECO:0000259" key="2">
    <source>
        <dbReference type="Pfam" id="PF20691"/>
    </source>
</evidence>
<feature type="region of interest" description="Disordered" evidence="1">
    <location>
        <begin position="1"/>
        <end position="21"/>
    </location>
</feature>
<sequence length="629" mass="70764">MDSEHGRSHQDMNQEKKGAKGPQVTLLSVGAIYPGRSFPNWKVAFSNARSLRDVVRCWANAYMGVDLSQEVPEGAQALADGKPLNLERTVGSLRETLSVRQGAYSFEISWPAETLPDAPTAAAPKKSGASKLRRLHPSARYCHVDRRVMGWGSSTTHKAKIAAGTYADTIGHFPEAELAAQMRTPPPLPKDGEVALQGCLLAAIGDDNKALFHARLIGPQNEVLNWEATCRRCERVSLARKTDKQAPQVPYPVFIPTCGRPEKAHLNWQAAHVFGCQQETALGLQPVVCMVVEPEEEERYRAFWPSSLMLILPESNRGPGYARWVVQRVCTRSYVVGDSNCGDRHEDNLRRLYRIWIADDTLTMFYRLALMDKYVGCGRLQRPKRMKHRVASKGQMFLEALLAIQRHPFSTRAAVAGFLRDDGTAVCKRNDWKLDEMALYKIVLLDLPELWRLGIEYMPQLRMYEDICLNHDVLSKGGRTLKCQCYGFRAVHAKKGGCLEQRHGRHKSGQTRLKDLVKKSEFGSVAKDRQKAVRELLQWVRDKEVLFQKRTTQEKPAMDTPNSADRKEQPSEELPREQSSLGAGPFEAFEVSSAESEDEVVRSLHSSPEDLEMITHAHNKPISWGSQKG</sequence>
<proteinExistence type="predicted"/>
<keyword evidence="4" id="KW-1185">Reference proteome</keyword>
<evidence type="ECO:0000313" key="3">
    <source>
        <dbReference type="EMBL" id="CAJ1380597.1"/>
    </source>
</evidence>